<feature type="compositionally biased region" description="Polar residues" evidence="1">
    <location>
        <begin position="235"/>
        <end position="249"/>
    </location>
</feature>
<name>A0A2T3AIP2_9PEZI</name>
<feature type="compositionally biased region" description="Basic and acidic residues" evidence="1">
    <location>
        <begin position="187"/>
        <end position="202"/>
    </location>
</feature>
<dbReference type="EMBL" id="KZ678384">
    <property type="protein sequence ID" value="PSR99349.1"/>
    <property type="molecule type" value="Genomic_DNA"/>
</dbReference>
<feature type="compositionally biased region" description="Basic and acidic residues" evidence="1">
    <location>
        <begin position="129"/>
        <end position="146"/>
    </location>
</feature>
<keyword evidence="3" id="KW-1185">Reference proteome</keyword>
<reference evidence="2 3" key="1">
    <citation type="journal article" date="2018" name="Mycol. Prog.">
        <title>Coniella lustricola, a new species from submerged detritus.</title>
        <authorList>
            <person name="Raudabaugh D.B."/>
            <person name="Iturriaga T."/>
            <person name="Carver A."/>
            <person name="Mondo S."/>
            <person name="Pangilinan J."/>
            <person name="Lipzen A."/>
            <person name="He G."/>
            <person name="Amirebrahimi M."/>
            <person name="Grigoriev I.V."/>
            <person name="Miller A.N."/>
        </authorList>
    </citation>
    <scope>NUCLEOTIDE SEQUENCE [LARGE SCALE GENOMIC DNA]</scope>
    <source>
        <strain evidence="2 3">B22-T-1</strain>
    </source>
</reference>
<dbReference type="AlphaFoldDB" id="A0A2T3AIP2"/>
<evidence type="ECO:0000313" key="3">
    <source>
        <dbReference type="Proteomes" id="UP000241462"/>
    </source>
</evidence>
<organism evidence="2 3">
    <name type="scientific">Coniella lustricola</name>
    <dbReference type="NCBI Taxonomy" id="2025994"/>
    <lineage>
        <taxon>Eukaryota</taxon>
        <taxon>Fungi</taxon>
        <taxon>Dikarya</taxon>
        <taxon>Ascomycota</taxon>
        <taxon>Pezizomycotina</taxon>
        <taxon>Sordariomycetes</taxon>
        <taxon>Sordariomycetidae</taxon>
        <taxon>Diaporthales</taxon>
        <taxon>Schizoparmaceae</taxon>
        <taxon>Coniella</taxon>
    </lineage>
</organism>
<evidence type="ECO:0000256" key="1">
    <source>
        <dbReference type="SAM" id="MobiDB-lite"/>
    </source>
</evidence>
<feature type="region of interest" description="Disordered" evidence="1">
    <location>
        <begin position="105"/>
        <end position="157"/>
    </location>
</feature>
<dbReference type="InParanoid" id="A0A2T3AIP2"/>
<feature type="compositionally biased region" description="Polar residues" evidence="1">
    <location>
        <begin position="147"/>
        <end position="157"/>
    </location>
</feature>
<proteinExistence type="predicted"/>
<feature type="region of interest" description="Disordered" evidence="1">
    <location>
        <begin position="232"/>
        <end position="256"/>
    </location>
</feature>
<sequence>MALANVAKAGPRSFPSQHMHTFTFHRPHSKTACPPRHALTKLKMFCLWPRGAVRTFPFARLSPGRQTVSRDRVSRADDSGPGLGIMTRLAQGFARIFFSKQKPPIDHESRVQHAPTAPASCRNSVPITSHHESQKVSKASKREENTHQTGLPNTWLSCQSGMKRPLSLAWPSHLTRWHAQFDFSMPRQDETRRGQHLTRPDPTRPYQTLGDGQHVCKILYSIARGFATAIKTRGPASSSSPTTQHSTIKAQRPRTG</sequence>
<protein>
    <submittedName>
        <fullName evidence="2">Uncharacterized protein</fullName>
    </submittedName>
</protein>
<gene>
    <name evidence="2" type="ORF">BD289DRAFT_37159</name>
</gene>
<accession>A0A2T3AIP2</accession>
<dbReference type="Proteomes" id="UP000241462">
    <property type="component" value="Unassembled WGS sequence"/>
</dbReference>
<evidence type="ECO:0000313" key="2">
    <source>
        <dbReference type="EMBL" id="PSR99349.1"/>
    </source>
</evidence>
<feature type="region of interest" description="Disordered" evidence="1">
    <location>
        <begin position="187"/>
        <end position="210"/>
    </location>
</feature>